<dbReference type="Proteomes" id="UP000292580">
    <property type="component" value="Unassembled WGS sequence"/>
</dbReference>
<dbReference type="InterPro" id="IPR000962">
    <property type="entry name" value="Znf_DskA_TraR"/>
</dbReference>
<dbReference type="InterPro" id="IPR003814">
    <property type="entry name" value="FmdEsu_dom"/>
</dbReference>
<dbReference type="GO" id="GO:0008270">
    <property type="term" value="F:zinc ion binding"/>
    <property type="evidence" value="ECO:0007669"/>
    <property type="project" value="UniProtKB-KW"/>
</dbReference>
<dbReference type="InterPro" id="IPR053194">
    <property type="entry name" value="tRNA_methyltr_O"/>
</dbReference>
<keyword evidence="7" id="KW-1185">Reference proteome</keyword>
<dbReference type="EMBL" id="PGCL01000001">
    <property type="protein sequence ID" value="TAJ45384.1"/>
    <property type="molecule type" value="Genomic_DNA"/>
</dbReference>
<evidence type="ECO:0000313" key="6">
    <source>
        <dbReference type="EMBL" id="TAJ45384.1"/>
    </source>
</evidence>
<dbReference type="AlphaFoldDB" id="A0A483CSR4"/>
<dbReference type="Gene3D" id="3.30.1330.130">
    <property type="match status" value="1"/>
</dbReference>
<dbReference type="SUPFAM" id="SSF143555">
    <property type="entry name" value="FwdE-like"/>
    <property type="match status" value="1"/>
</dbReference>
<proteinExistence type="predicted"/>
<organism evidence="6 7">
    <name type="scientific">Methanofollis fontis</name>
    <dbReference type="NCBI Taxonomy" id="2052832"/>
    <lineage>
        <taxon>Archaea</taxon>
        <taxon>Methanobacteriati</taxon>
        <taxon>Methanobacteriota</taxon>
        <taxon>Stenosarchaea group</taxon>
        <taxon>Methanomicrobia</taxon>
        <taxon>Methanomicrobiales</taxon>
        <taxon>Methanomicrobiaceae</taxon>
        <taxon>Methanofollis</taxon>
    </lineage>
</organism>
<gene>
    <name evidence="6" type="ORF">CUJ86_01170</name>
</gene>
<evidence type="ECO:0000256" key="1">
    <source>
        <dbReference type="ARBA" id="ARBA00022723"/>
    </source>
</evidence>
<keyword evidence="3" id="KW-0862">Zinc</keyword>
<name>A0A483CSR4_9EURY</name>
<sequence>MQMPTYDDVIRFHGHLCPGVTFGYRAAQIALERTGAGRAPDEELVVIAENDACGLDAFQVLTGCTIGKGNLILRDFGKNAWTLVNRTAGTAVRIVVRPGFSIEELDPAFLPLRARVWEGSATPDEEEDLHRRLDAICQAILTRPEDEVFIIRKVEPVVPERARLFRTHICAVCGEGVAESRARVKDGRIVCIPCAGEYTRGW</sequence>
<evidence type="ECO:0000259" key="4">
    <source>
        <dbReference type="Pfam" id="PF01258"/>
    </source>
</evidence>
<reference evidence="6 7" key="1">
    <citation type="submission" date="2017-11" db="EMBL/GenBank/DDBJ databases">
        <title>Isolation and Characterization of Methanofollis Species from Methane Seep Offshore SW Taiwan.</title>
        <authorList>
            <person name="Teng N.-H."/>
            <person name="Lai M.-C."/>
            <person name="Chen S.-C."/>
        </authorList>
    </citation>
    <scope>NUCLEOTIDE SEQUENCE [LARGE SCALE GENOMIC DNA]</scope>
    <source>
        <strain evidence="6 7">FWC-SCC2</strain>
    </source>
</reference>
<dbReference type="PIRSF" id="PIRSF006578">
    <property type="entry name" value="FwdE"/>
    <property type="match status" value="1"/>
</dbReference>
<dbReference type="InterPro" id="IPR026328">
    <property type="entry name" value="FmdE"/>
</dbReference>
<evidence type="ECO:0000313" key="7">
    <source>
        <dbReference type="Proteomes" id="UP000292580"/>
    </source>
</evidence>
<dbReference type="RefSeq" id="WP_130645734.1">
    <property type="nucleotide sequence ID" value="NZ_PGCL01000001.1"/>
</dbReference>
<dbReference type="PANTHER" id="PTHR39418">
    <property type="entry name" value="DEHYDROGENASE-RELATED"/>
    <property type="match status" value="1"/>
</dbReference>
<keyword evidence="2" id="KW-0863">Zinc-finger</keyword>
<dbReference type="Pfam" id="PF02663">
    <property type="entry name" value="FmdE"/>
    <property type="match status" value="1"/>
</dbReference>
<dbReference type="PANTHER" id="PTHR39418:SF1">
    <property type="entry name" value="DEHYDROGENASE"/>
    <property type="match status" value="1"/>
</dbReference>
<dbReference type="Pfam" id="PF01258">
    <property type="entry name" value="zf-dskA_traR"/>
    <property type="match status" value="1"/>
</dbReference>
<evidence type="ECO:0000256" key="2">
    <source>
        <dbReference type="ARBA" id="ARBA00022771"/>
    </source>
</evidence>
<feature type="domain" description="Zinc finger DksA/TraR C4-type" evidence="4">
    <location>
        <begin position="168"/>
        <end position="200"/>
    </location>
</feature>
<accession>A0A483CSR4</accession>
<protein>
    <submittedName>
        <fullName evidence="6">Formylmethanofuran dehydrogenase</fullName>
    </submittedName>
</protein>
<comment type="caution">
    <text evidence="6">The sequence shown here is derived from an EMBL/GenBank/DDBJ whole genome shotgun (WGS) entry which is preliminary data.</text>
</comment>
<evidence type="ECO:0000256" key="3">
    <source>
        <dbReference type="ARBA" id="ARBA00022833"/>
    </source>
</evidence>
<evidence type="ECO:0000259" key="5">
    <source>
        <dbReference type="Pfam" id="PF02663"/>
    </source>
</evidence>
<dbReference type="OrthoDB" id="31120at2157"/>
<keyword evidence="1" id="KW-0479">Metal-binding</keyword>
<feature type="domain" description="Formylmethanofuran dehydrogenase subunit E" evidence="5">
    <location>
        <begin position="12"/>
        <end position="149"/>
    </location>
</feature>